<dbReference type="InterPro" id="IPR050177">
    <property type="entry name" value="Lipid_A_modif_metabolic_enz"/>
</dbReference>
<gene>
    <name evidence="2" type="ORF">HMPREF1090_04944</name>
</gene>
<dbReference type="EMBL" id="AGYR01000061">
    <property type="protein sequence ID" value="ENZ08430.1"/>
    <property type="molecule type" value="Genomic_DNA"/>
</dbReference>
<dbReference type="RefSeq" id="WP_002594519.1">
    <property type="nucleotide sequence ID" value="NZ_KB850990.1"/>
</dbReference>
<dbReference type="InterPro" id="IPR036291">
    <property type="entry name" value="NAD(P)-bd_dom_sf"/>
</dbReference>
<name>A0A0E2H411_9FIRM</name>
<sequence length="331" mass="35982">MRVIVTGATSFIGRAVTKELLAGGHHVFAVVRPDSPGLPQLEMLAPEAEGKSGRKGECLTFLPFALKDIRKLESCPALVPSYALKSHSAPKGMAELWLHLGWEGAGSANRQDPHVQARNIGYALDSLHTAARLGCARFLFCGSQAEYGIVDGIMGEEILCHPVSEYGKDKLEVCRRAGEDAKALGIDYIHARIFSVYGPGDHPWSLVSTCLDTFLKGGRMELGACTQQWNFLHVRDAARALTGLLLAKVPAGVYNVAGEDTRSLKSFVEQMHRLCGEKGTCEYGKRPPNAEGVVSLVPDIRKLKEAAGFAQEISFEDGIREMIGIYKENCL</sequence>
<reference evidence="2 3" key="1">
    <citation type="submission" date="2013-01" db="EMBL/GenBank/DDBJ databases">
        <title>The Genome Sequence of Clostridium clostridioforme 90A8.</title>
        <authorList>
            <consortium name="The Broad Institute Genome Sequencing Platform"/>
            <person name="Earl A."/>
            <person name="Ward D."/>
            <person name="Feldgarden M."/>
            <person name="Gevers D."/>
            <person name="Courvalin P."/>
            <person name="Lambert T."/>
            <person name="Walker B."/>
            <person name="Young S.K."/>
            <person name="Zeng Q."/>
            <person name="Gargeya S."/>
            <person name="Fitzgerald M."/>
            <person name="Haas B."/>
            <person name="Abouelleil A."/>
            <person name="Alvarado L."/>
            <person name="Arachchi H.M."/>
            <person name="Berlin A.M."/>
            <person name="Chapman S.B."/>
            <person name="Dewar J."/>
            <person name="Goldberg J."/>
            <person name="Griggs A."/>
            <person name="Gujja S."/>
            <person name="Hansen M."/>
            <person name="Howarth C."/>
            <person name="Imamovic A."/>
            <person name="Larimer J."/>
            <person name="McCowan C."/>
            <person name="Murphy C."/>
            <person name="Neiman D."/>
            <person name="Pearson M."/>
            <person name="Priest M."/>
            <person name="Roberts A."/>
            <person name="Saif S."/>
            <person name="Shea T."/>
            <person name="Sisk P."/>
            <person name="Sykes S."/>
            <person name="Wortman J."/>
            <person name="Nusbaum C."/>
            <person name="Birren B."/>
        </authorList>
    </citation>
    <scope>NUCLEOTIDE SEQUENCE [LARGE SCALE GENOMIC DNA]</scope>
    <source>
        <strain evidence="2 3">90A8</strain>
    </source>
</reference>
<comment type="caution">
    <text evidence="2">The sequence shown here is derived from an EMBL/GenBank/DDBJ whole genome shotgun (WGS) entry which is preliminary data.</text>
</comment>
<dbReference type="SUPFAM" id="SSF51735">
    <property type="entry name" value="NAD(P)-binding Rossmann-fold domains"/>
    <property type="match status" value="1"/>
</dbReference>
<protein>
    <submittedName>
        <fullName evidence="2">NAD-dependent epimerase/dehydratase</fullName>
    </submittedName>
</protein>
<dbReference type="PATRIC" id="fig|999408.3.peg.5325"/>
<dbReference type="HOGENOM" id="CLU_007383_1_7_9"/>
<proteinExistence type="predicted"/>
<dbReference type="Proteomes" id="UP000013085">
    <property type="component" value="Unassembled WGS sequence"/>
</dbReference>
<dbReference type="AlphaFoldDB" id="A0A0E2H411"/>
<dbReference type="InterPro" id="IPR001509">
    <property type="entry name" value="Epimerase_deHydtase"/>
</dbReference>
<dbReference type="PANTHER" id="PTHR43245">
    <property type="entry name" value="BIFUNCTIONAL POLYMYXIN RESISTANCE PROTEIN ARNA"/>
    <property type="match status" value="1"/>
</dbReference>
<dbReference type="PANTHER" id="PTHR43245:SF13">
    <property type="entry name" value="UDP-D-APIOSE_UDP-D-XYLOSE SYNTHASE 2"/>
    <property type="match status" value="1"/>
</dbReference>
<accession>A0A0E2H411</accession>
<dbReference type="Gene3D" id="3.40.50.720">
    <property type="entry name" value="NAD(P)-binding Rossmann-like Domain"/>
    <property type="match status" value="1"/>
</dbReference>
<evidence type="ECO:0000313" key="2">
    <source>
        <dbReference type="EMBL" id="ENZ08430.1"/>
    </source>
</evidence>
<evidence type="ECO:0000259" key="1">
    <source>
        <dbReference type="Pfam" id="PF01370"/>
    </source>
</evidence>
<evidence type="ECO:0000313" key="3">
    <source>
        <dbReference type="Proteomes" id="UP000013085"/>
    </source>
</evidence>
<organism evidence="2 3">
    <name type="scientific">[Clostridium] clostridioforme 90A8</name>
    <dbReference type="NCBI Taxonomy" id="999408"/>
    <lineage>
        <taxon>Bacteria</taxon>
        <taxon>Bacillati</taxon>
        <taxon>Bacillota</taxon>
        <taxon>Clostridia</taxon>
        <taxon>Lachnospirales</taxon>
        <taxon>Lachnospiraceae</taxon>
        <taxon>Enterocloster</taxon>
    </lineage>
</organism>
<dbReference type="Pfam" id="PF01370">
    <property type="entry name" value="Epimerase"/>
    <property type="match status" value="1"/>
</dbReference>
<feature type="domain" description="NAD-dependent epimerase/dehydratase" evidence="1">
    <location>
        <begin position="3"/>
        <end position="257"/>
    </location>
</feature>